<dbReference type="RefSeq" id="WP_368498526.1">
    <property type="nucleotide sequence ID" value="NZ_CP162511.1"/>
</dbReference>
<sequence>MVNRPNEQVLRAHHLASELSTATELLAVGLNQVVSPKWQARQPGAAFTPLSQGVERTLKVTLWLNEENHGRQIDPRFGSGASGHALGELNTKVFDAYTVGAQTANAYMRGLIDEVLADPFWRDILLALDRWAATPGRYRDLDALRGRAAQDDPPWASWDEAEHRAITEVGGWAHLTDEVLATSRRRMLLSIMRWWHTLYRGWQHGLVGAQGVQFSSGLDPKNLHLDHSIAALVAGR</sequence>
<proteinExistence type="predicted"/>
<protein>
    <submittedName>
        <fullName evidence="1">Uncharacterized protein</fullName>
    </submittedName>
</protein>
<dbReference type="AlphaFoldDB" id="A0AB39BJJ8"/>
<dbReference type="EMBL" id="CP162511">
    <property type="protein sequence ID" value="XDI06137.1"/>
    <property type="molecule type" value="Genomic_DNA"/>
</dbReference>
<gene>
    <name evidence="1" type="ORF">ABFY20_03300</name>
</gene>
<accession>A0AB39BJJ8</accession>
<evidence type="ECO:0000313" key="1">
    <source>
        <dbReference type="EMBL" id="XDI06137.1"/>
    </source>
</evidence>
<name>A0AB39BJJ8_9MICO</name>
<reference evidence="1" key="1">
    <citation type="submission" date="2024-05" db="EMBL/GenBank/DDBJ databases">
        <title>Herbiconiux sp. A18JL235.</title>
        <authorList>
            <person name="Zhang G."/>
        </authorList>
    </citation>
    <scope>NUCLEOTIDE SEQUENCE</scope>
    <source>
        <strain evidence="1">A18JL235</strain>
    </source>
</reference>
<organism evidence="1">
    <name type="scientific">Herbiconiux sp. A18JL235</name>
    <dbReference type="NCBI Taxonomy" id="3152363"/>
    <lineage>
        <taxon>Bacteria</taxon>
        <taxon>Bacillati</taxon>
        <taxon>Actinomycetota</taxon>
        <taxon>Actinomycetes</taxon>
        <taxon>Micrococcales</taxon>
        <taxon>Microbacteriaceae</taxon>
        <taxon>Herbiconiux</taxon>
    </lineage>
</organism>